<gene>
    <name evidence="4" type="ORF">BJP25_30840</name>
</gene>
<dbReference type="Proteomes" id="UP000186040">
    <property type="component" value="Unassembled WGS sequence"/>
</dbReference>
<accession>A0A1Q9LGN8</accession>
<name>A0A1Q9LGN8_9PSEU</name>
<dbReference type="GO" id="GO:0003700">
    <property type="term" value="F:DNA-binding transcription factor activity"/>
    <property type="evidence" value="ECO:0007669"/>
    <property type="project" value="TreeGrafter"/>
</dbReference>
<comment type="caution">
    <text evidence="4">The sequence shown here is derived from an EMBL/GenBank/DDBJ whole genome shotgun (WGS) entry which is preliminary data.</text>
</comment>
<keyword evidence="1 2" id="KW-0238">DNA-binding</keyword>
<dbReference type="PROSITE" id="PS50977">
    <property type="entry name" value="HTH_TETR_2"/>
    <property type="match status" value="1"/>
</dbReference>
<dbReference type="InterPro" id="IPR050109">
    <property type="entry name" value="HTH-type_TetR-like_transc_reg"/>
</dbReference>
<organism evidence="4 5">
    <name type="scientific">Actinokineospora bangkokensis</name>
    <dbReference type="NCBI Taxonomy" id="1193682"/>
    <lineage>
        <taxon>Bacteria</taxon>
        <taxon>Bacillati</taxon>
        <taxon>Actinomycetota</taxon>
        <taxon>Actinomycetes</taxon>
        <taxon>Pseudonocardiales</taxon>
        <taxon>Pseudonocardiaceae</taxon>
        <taxon>Actinokineospora</taxon>
    </lineage>
</organism>
<dbReference type="RefSeq" id="WP_075977860.1">
    <property type="nucleotide sequence ID" value="NZ_MKQR01000026.1"/>
</dbReference>
<feature type="DNA-binding region" description="H-T-H motif" evidence="2">
    <location>
        <begin position="39"/>
        <end position="58"/>
    </location>
</feature>
<evidence type="ECO:0000256" key="2">
    <source>
        <dbReference type="PROSITE-ProRule" id="PRU00335"/>
    </source>
</evidence>
<dbReference type="Gene3D" id="1.10.357.10">
    <property type="entry name" value="Tetracycline Repressor, domain 2"/>
    <property type="match status" value="1"/>
</dbReference>
<evidence type="ECO:0000256" key="1">
    <source>
        <dbReference type="ARBA" id="ARBA00023125"/>
    </source>
</evidence>
<evidence type="ECO:0000313" key="5">
    <source>
        <dbReference type="Proteomes" id="UP000186040"/>
    </source>
</evidence>
<sequence length="190" mass="20337">MTSGFRKVDGRRARGDRRRAGIVEAVLRVVEQGGVSAVTHRAVAAEAGVPTASITYHYAALDDLVVAALTRAAEDMAARVRDRIESSRIKGRSQAGAVAEVLAEALGPRRGPTMATYELYLLAARRPALRPAARQWLDVLASLGRQPDEVGYRAFLAGLDGILVQGLIDDDPPTAAELLPVVEHLLAPLR</sequence>
<protein>
    <submittedName>
        <fullName evidence="4">TetR family transcriptional regulator</fullName>
    </submittedName>
</protein>
<evidence type="ECO:0000313" key="4">
    <source>
        <dbReference type="EMBL" id="OLR91208.1"/>
    </source>
</evidence>
<dbReference type="InterPro" id="IPR009057">
    <property type="entry name" value="Homeodomain-like_sf"/>
</dbReference>
<dbReference type="InterPro" id="IPR001647">
    <property type="entry name" value="HTH_TetR"/>
</dbReference>
<dbReference type="STRING" id="1193682.BJP25_30840"/>
<dbReference type="PANTHER" id="PTHR30055:SF231">
    <property type="entry name" value="TRANSCRIPTIONAL REGULATORY PROTEIN (PROBABLY DEOR-FAMILY)-RELATED"/>
    <property type="match status" value="1"/>
</dbReference>
<dbReference type="Pfam" id="PF17940">
    <property type="entry name" value="TetR_C_31"/>
    <property type="match status" value="1"/>
</dbReference>
<evidence type="ECO:0000259" key="3">
    <source>
        <dbReference type="PROSITE" id="PS50977"/>
    </source>
</evidence>
<feature type="domain" description="HTH tetR-type" evidence="3">
    <location>
        <begin position="16"/>
        <end position="76"/>
    </location>
</feature>
<dbReference type="SUPFAM" id="SSF46689">
    <property type="entry name" value="Homeodomain-like"/>
    <property type="match status" value="1"/>
</dbReference>
<keyword evidence="5" id="KW-1185">Reference proteome</keyword>
<dbReference type="GO" id="GO:0000976">
    <property type="term" value="F:transcription cis-regulatory region binding"/>
    <property type="evidence" value="ECO:0007669"/>
    <property type="project" value="TreeGrafter"/>
</dbReference>
<dbReference type="EMBL" id="MKQR01000026">
    <property type="protein sequence ID" value="OLR91208.1"/>
    <property type="molecule type" value="Genomic_DNA"/>
</dbReference>
<dbReference type="InterPro" id="IPR041583">
    <property type="entry name" value="TetR_C_31"/>
</dbReference>
<proteinExistence type="predicted"/>
<reference evidence="4 5" key="1">
    <citation type="submission" date="2016-10" db="EMBL/GenBank/DDBJ databases">
        <title>The Draft Genome Sequence of Actinokineospora bangkokensis 44EHWT reveals the biosynthetic pathway of antifungal compounds Thailandins with unusual extender unit butylmalonyl-CoA.</title>
        <authorList>
            <person name="Greule A."/>
            <person name="Intra B."/>
            <person name="Flemming S."/>
            <person name="Rommel M.G."/>
            <person name="Panbangred W."/>
            <person name="Bechthold A."/>
        </authorList>
    </citation>
    <scope>NUCLEOTIDE SEQUENCE [LARGE SCALE GENOMIC DNA]</scope>
    <source>
        <strain evidence="4 5">44EHW</strain>
    </source>
</reference>
<dbReference type="AlphaFoldDB" id="A0A1Q9LGN8"/>
<dbReference type="Pfam" id="PF00440">
    <property type="entry name" value="TetR_N"/>
    <property type="match status" value="1"/>
</dbReference>
<dbReference type="PANTHER" id="PTHR30055">
    <property type="entry name" value="HTH-TYPE TRANSCRIPTIONAL REGULATOR RUTR"/>
    <property type="match status" value="1"/>
</dbReference>
<dbReference type="OrthoDB" id="6929199at2"/>